<reference evidence="4 5" key="1">
    <citation type="submission" date="2024-02" db="EMBL/GenBank/DDBJ databases">
        <title>De novo assembly and annotation of 12 fungi associated with fruit tree decline syndrome in Ontario, Canada.</title>
        <authorList>
            <person name="Sulman M."/>
            <person name="Ellouze W."/>
            <person name="Ilyukhin E."/>
        </authorList>
    </citation>
    <scope>NUCLEOTIDE SEQUENCE [LARGE SCALE GENOMIC DNA]</scope>
    <source>
        <strain evidence="4 5">M42-189</strain>
    </source>
</reference>
<name>A0ABR3QIH7_9PLEO</name>
<dbReference type="Pfam" id="PF01031">
    <property type="entry name" value="Dynamin_M"/>
    <property type="match status" value="1"/>
</dbReference>
<keyword evidence="2" id="KW-0342">GTP-binding</keyword>
<dbReference type="CDD" id="cd08771">
    <property type="entry name" value="DLP_1"/>
    <property type="match status" value="1"/>
</dbReference>
<dbReference type="PANTHER" id="PTHR11566">
    <property type="entry name" value="DYNAMIN"/>
    <property type="match status" value="1"/>
</dbReference>
<dbReference type="Pfam" id="PF00350">
    <property type="entry name" value="Dynamin_N"/>
    <property type="match status" value="1"/>
</dbReference>
<keyword evidence="5" id="KW-1185">Reference proteome</keyword>
<evidence type="ECO:0000313" key="5">
    <source>
        <dbReference type="Proteomes" id="UP001521785"/>
    </source>
</evidence>
<comment type="caution">
    <text evidence="4">The sequence shown here is derived from an EMBL/GenBank/DDBJ whole genome shotgun (WGS) entry which is preliminary data.</text>
</comment>
<dbReference type="InterPro" id="IPR001401">
    <property type="entry name" value="Dynamin_GTPase"/>
</dbReference>
<evidence type="ECO:0000313" key="4">
    <source>
        <dbReference type="EMBL" id="KAL1591965.1"/>
    </source>
</evidence>
<dbReference type="PANTHER" id="PTHR11566:SF66">
    <property type="entry name" value="INTERFERON-INDUCED GTP-BINDING PROTEIN MX"/>
    <property type="match status" value="1"/>
</dbReference>
<evidence type="ECO:0000259" key="3">
    <source>
        <dbReference type="PROSITE" id="PS51718"/>
    </source>
</evidence>
<dbReference type="PRINTS" id="PR00195">
    <property type="entry name" value="DYNAMIN"/>
</dbReference>
<dbReference type="SMART" id="SM00053">
    <property type="entry name" value="DYNc"/>
    <property type="match status" value="1"/>
</dbReference>
<protein>
    <recommendedName>
        <fullName evidence="3">Dynamin-type G domain-containing protein</fullName>
    </recommendedName>
</protein>
<dbReference type="EMBL" id="JAKJXO020000022">
    <property type="protein sequence ID" value="KAL1591965.1"/>
    <property type="molecule type" value="Genomic_DNA"/>
</dbReference>
<sequence length="594" mass="67090">MDGTDPGILPPIMTTASLEALQSSDQRKLMDLVDRLRRTGLNTLMQLPQIVVCGDQSSGKSFVLEAITEIPFPRKENLCTRFATEISLRRDTEEVISCKINPDDGRTEEEISRLRGFSRTIQNFDALPSLIDEATAAMGLGPSKAFSKDVLCIEICGPSRPHLTLIDLPGLIHASNRSQSEADVELIRSLVKDYISKQRTIVLAVVSAKNDYANQIILKMCRESDTKGARTLGIITKPDFLRPGSENEATWLDLAWNKDIFFGLGWHLLKNRADDQHTITFAERNLEEQAFFQDGNYAALSRSMVGVDSLRNRLSHLLFSHLRKALPDLENELNDMLSKTLKSLEILGTCRDSLTKREVELKEIDADAHGAEPWITTVKNTPRSISKPVQMNKQQASKWVNHIQERIRGRELPGIFNHSIIGYLFQQQSMKWSFLARKHIEDVAGACKRFVLAALDSVAAPEIKKKIAALTILPYLKTARMEAMAELDRILEDKARHPITYNHYFTDNIQKLQKERLTKHLVNNTQKIKVKTVLDTSGDTIIEEDYIDPFFFKYSIGKSIEQDMSKFATEQALDAHDAFYKVILANVSAHIGVR</sequence>
<dbReference type="InterPro" id="IPR030381">
    <property type="entry name" value="G_DYNAMIN_dom"/>
</dbReference>
<proteinExistence type="predicted"/>
<dbReference type="InterPro" id="IPR045063">
    <property type="entry name" value="Dynamin_N"/>
</dbReference>
<feature type="domain" description="Dynamin-type G" evidence="3">
    <location>
        <begin position="44"/>
        <end position="327"/>
    </location>
</feature>
<evidence type="ECO:0000256" key="2">
    <source>
        <dbReference type="ARBA" id="ARBA00023134"/>
    </source>
</evidence>
<dbReference type="InterPro" id="IPR022812">
    <property type="entry name" value="Dynamin"/>
</dbReference>
<dbReference type="SUPFAM" id="SSF52540">
    <property type="entry name" value="P-loop containing nucleoside triphosphate hydrolases"/>
    <property type="match status" value="1"/>
</dbReference>
<dbReference type="Gene3D" id="3.40.50.300">
    <property type="entry name" value="P-loop containing nucleotide triphosphate hydrolases"/>
    <property type="match status" value="1"/>
</dbReference>
<organism evidence="4 5">
    <name type="scientific">Paraconiothyrium brasiliense</name>
    <dbReference type="NCBI Taxonomy" id="300254"/>
    <lineage>
        <taxon>Eukaryota</taxon>
        <taxon>Fungi</taxon>
        <taxon>Dikarya</taxon>
        <taxon>Ascomycota</taxon>
        <taxon>Pezizomycotina</taxon>
        <taxon>Dothideomycetes</taxon>
        <taxon>Pleosporomycetidae</taxon>
        <taxon>Pleosporales</taxon>
        <taxon>Massarineae</taxon>
        <taxon>Didymosphaeriaceae</taxon>
        <taxon>Paraconiothyrium</taxon>
    </lineage>
</organism>
<evidence type="ECO:0000256" key="1">
    <source>
        <dbReference type="ARBA" id="ARBA00022741"/>
    </source>
</evidence>
<dbReference type="InterPro" id="IPR027417">
    <property type="entry name" value="P-loop_NTPase"/>
</dbReference>
<dbReference type="PROSITE" id="PS51718">
    <property type="entry name" value="G_DYNAMIN_2"/>
    <property type="match status" value="1"/>
</dbReference>
<gene>
    <name evidence="4" type="ORF">SLS60_011557</name>
</gene>
<accession>A0ABR3QIH7</accession>
<dbReference type="Proteomes" id="UP001521785">
    <property type="component" value="Unassembled WGS sequence"/>
</dbReference>
<dbReference type="InterPro" id="IPR000375">
    <property type="entry name" value="Dynamin_stalk"/>
</dbReference>
<keyword evidence="1" id="KW-0547">Nucleotide-binding</keyword>